<dbReference type="CDD" id="cd00207">
    <property type="entry name" value="fer2"/>
    <property type="match status" value="1"/>
</dbReference>
<keyword evidence="4" id="KW-0479">Metal-binding</keyword>
<dbReference type="InterPro" id="IPR001041">
    <property type="entry name" value="2Fe-2S_ferredoxin-type"/>
</dbReference>
<evidence type="ECO:0000256" key="1">
    <source>
        <dbReference type="ARBA" id="ARBA00007874"/>
    </source>
</evidence>
<dbReference type="Proteomes" id="UP000232323">
    <property type="component" value="Unassembled WGS sequence"/>
</dbReference>
<evidence type="ECO:0000256" key="8">
    <source>
        <dbReference type="ARBA" id="ARBA00034078"/>
    </source>
</evidence>
<dbReference type="PANTHER" id="PTHR43112:SF21">
    <property type="entry name" value="FERREDOXIN"/>
    <property type="match status" value="1"/>
</dbReference>
<dbReference type="GO" id="GO:0051537">
    <property type="term" value="F:2 iron, 2 sulfur cluster binding"/>
    <property type="evidence" value="ECO:0007669"/>
    <property type="project" value="UniProtKB-KW"/>
</dbReference>
<evidence type="ECO:0000256" key="3">
    <source>
        <dbReference type="ARBA" id="ARBA00022714"/>
    </source>
</evidence>
<evidence type="ECO:0000259" key="9">
    <source>
        <dbReference type="PROSITE" id="PS51085"/>
    </source>
</evidence>
<proteinExistence type="inferred from homology"/>
<dbReference type="AlphaFoldDB" id="A0A250XCD4"/>
<accession>A0A250XCD4</accession>
<name>A0A250XCD4_9CHLO</name>
<dbReference type="OrthoDB" id="1885901at2759"/>
<evidence type="ECO:0000256" key="5">
    <source>
        <dbReference type="ARBA" id="ARBA00022982"/>
    </source>
</evidence>
<dbReference type="InterPro" id="IPR036010">
    <property type="entry name" value="2Fe-2S_ferredoxin-like_sf"/>
</dbReference>
<gene>
    <name evidence="10" type="ORF">CEUSTIGMA_g7960.t1</name>
</gene>
<comment type="similarity">
    <text evidence="1">Belongs to the 2Fe2S plant-type ferredoxin family.</text>
</comment>
<comment type="caution">
    <text evidence="10">The sequence shown here is derived from an EMBL/GenBank/DDBJ whole genome shotgun (WGS) entry which is preliminary data.</text>
</comment>
<keyword evidence="2" id="KW-0813">Transport</keyword>
<dbReference type="PROSITE" id="PS00197">
    <property type="entry name" value="2FE2S_FER_1"/>
    <property type="match status" value="1"/>
</dbReference>
<keyword evidence="11" id="KW-1185">Reference proteome</keyword>
<dbReference type="GO" id="GO:0046872">
    <property type="term" value="F:metal ion binding"/>
    <property type="evidence" value="ECO:0007669"/>
    <property type="project" value="UniProtKB-KW"/>
</dbReference>
<evidence type="ECO:0000256" key="7">
    <source>
        <dbReference type="ARBA" id="ARBA00023014"/>
    </source>
</evidence>
<dbReference type="Pfam" id="PF00111">
    <property type="entry name" value="Fer2"/>
    <property type="match status" value="1"/>
</dbReference>
<keyword evidence="7" id="KW-0411">Iron-sulfur</keyword>
<feature type="domain" description="2Fe-2S ferredoxin-type" evidence="9">
    <location>
        <begin position="54"/>
        <end position="149"/>
    </location>
</feature>
<dbReference type="PROSITE" id="PS51085">
    <property type="entry name" value="2FE2S_FER_2"/>
    <property type="match status" value="1"/>
</dbReference>
<evidence type="ECO:0000313" key="10">
    <source>
        <dbReference type="EMBL" id="GAX80522.1"/>
    </source>
</evidence>
<keyword evidence="5" id="KW-0249">Electron transport</keyword>
<keyword evidence="3" id="KW-0001">2Fe-2S</keyword>
<dbReference type="PANTHER" id="PTHR43112">
    <property type="entry name" value="FERREDOXIN"/>
    <property type="match status" value="1"/>
</dbReference>
<comment type="cofactor">
    <cofactor evidence="8">
        <name>[2Fe-2S] cluster</name>
        <dbReference type="ChEBI" id="CHEBI:190135"/>
    </cofactor>
</comment>
<sequence length="181" mass="19407">MLSSSYKHVCVKEQKLVTQSRPNRILSHIVLAIDTNCKDVVGMRKEVASGGKVYKIKFLASGGDFREAECPDNMYILDAAEKAGIDLPATCRGGICGACVARVSRGTVDSTDIPDLEFTVSAEEQAEGMALICMCRPMSDCEIETQSDWGLSLGFGDWKGASGKFTSTPDPLMGSKLGSVK</sequence>
<dbReference type="SUPFAM" id="SSF54292">
    <property type="entry name" value="2Fe-2S ferredoxin-like"/>
    <property type="match status" value="1"/>
</dbReference>
<dbReference type="EMBL" id="BEGY01000053">
    <property type="protein sequence ID" value="GAX80522.1"/>
    <property type="molecule type" value="Genomic_DNA"/>
</dbReference>
<evidence type="ECO:0000256" key="4">
    <source>
        <dbReference type="ARBA" id="ARBA00022723"/>
    </source>
</evidence>
<dbReference type="STRING" id="1157962.A0A250XCD4"/>
<evidence type="ECO:0000313" key="11">
    <source>
        <dbReference type="Proteomes" id="UP000232323"/>
    </source>
</evidence>
<organism evidence="10 11">
    <name type="scientific">Chlamydomonas eustigma</name>
    <dbReference type="NCBI Taxonomy" id="1157962"/>
    <lineage>
        <taxon>Eukaryota</taxon>
        <taxon>Viridiplantae</taxon>
        <taxon>Chlorophyta</taxon>
        <taxon>core chlorophytes</taxon>
        <taxon>Chlorophyceae</taxon>
        <taxon>CS clade</taxon>
        <taxon>Chlamydomonadales</taxon>
        <taxon>Chlamydomonadaceae</taxon>
        <taxon>Chlamydomonas</taxon>
    </lineage>
</organism>
<dbReference type="InterPro" id="IPR006058">
    <property type="entry name" value="2Fe2S_fd_BS"/>
</dbReference>
<protein>
    <recommendedName>
        <fullName evidence="9">2Fe-2S ferredoxin-type domain-containing protein</fullName>
    </recommendedName>
</protein>
<evidence type="ECO:0000256" key="2">
    <source>
        <dbReference type="ARBA" id="ARBA00022448"/>
    </source>
</evidence>
<dbReference type="Gene3D" id="3.10.20.30">
    <property type="match status" value="1"/>
</dbReference>
<keyword evidence="6" id="KW-0408">Iron</keyword>
<reference evidence="10 11" key="1">
    <citation type="submission" date="2017-08" db="EMBL/GenBank/DDBJ databases">
        <title>Acidophilic green algal genome provides insights into adaptation to an acidic environment.</title>
        <authorList>
            <person name="Hirooka S."/>
            <person name="Hirose Y."/>
            <person name="Kanesaki Y."/>
            <person name="Higuchi S."/>
            <person name="Fujiwara T."/>
            <person name="Onuma R."/>
            <person name="Era A."/>
            <person name="Ohbayashi R."/>
            <person name="Uzuka A."/>
            <person name="Nozaki H."/>
            <person name="Yoshikawa H."/>
            <person name="Miyagishima S.Y."/>
        </authorList>
    </citation>
    <scope>NUCLEOTIDE SEQUENCE [LARGE SCALE GENOMIC DNA]</scope>
    <source>
        <strain evidence="10 11">NIES-2499</strain>
    </source>
</reference>
<dbReference type="InterPro" id="IPR012675">
    <property type="entry name" value="Beta-grasp_dom_sf"/>
</dbReference>
<evidence type="ECO:0000256" key="6">
    <source>
        <dbReference type="ARBA" id="ARBA00023004"/>
    </source>
</evidence>